<evidence type="ECO:0000313" key="3">
    <source>
        <dbReference type="EMBL" id="CNI61138.1"/>
    </source>
</evidence>
<dbReference type="EMBL" id="CQBM01000014">
    <property type="protein sequence ID" value="CNI61138.1"/>
    <property type="molecule type" value="Genomic_DNA"/>
</dbReference>
<evidence type="ECO:0000256" key="1">
    <source>
        <dbReference type="SAM" id="Phobius"/>
    </source>
</evidence>
<dbReference type="SUPFAM" id="SSF51126">
    <property type="entry name" value="Pectin lyase-like"/>
    <property type="match status" value="1"/>
</dbReference>
<dbReference type="InterPro" id="IPR012334">
    <property type="entry name" value="Pectin_lyas_fold"/>
</dbReference>
<dbReference type="Proteomes" id="UP000040841">
    <property type="component" value="Unassembled WGS sequence"/>
</dbReference>
<evidence type="ECO:0000313" key="4">
    <source>
        <dbReference type="Proteomes" id="UP000040841"/>
    </source>
</evidence>
<organism evidence="3 4">
    <name type="scientific">Yersinia mollaretii</name>
    <dbReference type="NCBI Taxonomy" id="33060"/>
    <lineage>
        <taxon>Bacteria</taxon>
        <taxon>Pseudomonadati</taxon>
        <taxon>Pseudomonadota</taxon>
        <taxon>Gammaproteobacteria</taxon>
        <taxon>Enterobacterales</taxon>
        <taxon>Yersiniaceae</taxon>
        <taxon>Yersinia</taxon>
    </lineage>
</organism>
<dbReference type="NCBIfam" id="TIGR01901">
    <property type="entry name" value="adhes_NPXG"/>
    <property type="match status" value="1"/>
</dbReference>
<feature type="transmembrane region" description="Helical" evidence="1">
    <location>
        <begin position="12"/>
        <end position="30"/>
    </location>
</feature>
<dbReference type="AlphaFoldDB" id="A0AA36PNI7"/>
<dbReference type="RefSeq" id="WP_230675127.1">
    <property type="nucleotide sequence ID" value="NZ_CABMMJ010000014.1"/>
</dbReference>
<comment type="caution">
    <text evidence="3">The sequence shown here is derived from an EMBL/GenBank/DDBJ whole genome shotgun (WGS) entry which is preliminary data.</text>
</comment>
<dbReference type="InterPro" id="IPR008638">
    <property type="entry name" value="FhaB/CdiA-like_TPS"/>
</dbReference>
<keyword evidence="1" id="KW-0812">Transmembrane</keyword>
<protein>
    <submittedName>
        <fullName evidence="3">Large exoprotein involved in heme utilization or adhesion</fullName>
    </submittedName>
</protein>
<dbReference type="Gene3D" id="2.160.20.10">
    <property type="entry name" value="Single-stranded right-handed beta-helix, Pectin lyase-like"/>
    <property type="match status" value="1"/>
</dbReference>
<dbReference type="InterPro" id="IPR011050">
    <property type="entry name" value="Pectin_lyase_fold/virulence"/>
</dbReference>
<proteinExistence type="predicted"/>
<dbReference type="Pfam" id="PF05860">
    <property type="entry name" value="TPS"/>
    <property type="match status" value="1"/>
</dbReference>
<keyword evidence="1" id="KW-0472">Membrane</keyword>
<name>A0AA36PNI7_YERMO</name>
<reference evidence="3 4" key="1">
    <citation type="submission" date="2015-03" db="EMBL/GenBank/DDBJ databases">
        <authorList>
            <consortium name="Pathogen Informatics"/>
            <person name="Murphy D."/>
        </authorList>
    </citation>
    <scope>NUCLEOTIDE SEQUENCE [LARGE SCALE GENOMIC DNA]</scope>
    <source>
        <strain evidence="3 4">FE82747</strain>
    </source>
</reference>
<keyword evidence="1" id="KW-1133">Transmembrane helix</keyword>
<gene>
    <name evidence="3" type="primary">shlA</name>
    <name evidence="3" type="ORF">ERS008502_03763</name>
</gene>
<accession>A0AA36PNI7</accession>
<feature type="domain" description="Filamentous haemagglutinin FhaB/tRNA nuclease CdiA-like TPS" evidence="2">
    <location>
        <begin position="72"/>
        <end position="191"/>
    </location>
</feature>
<sequence length="488" mass="52599">MDNSNVNVKCRSRYITAILFYSFMGCIYFFSISCSHADIIVDDTAPLNQQPKVTAHLERKKMCSVQNAHCQGGTFTTVNIVAPDENGLSHNKYKRFNNAIGKGFNELILNNTLADSPGATGNPHLTDKPARVILNEVTSNQPSQLYGSLSVAGRTAHVIIANPSGITCEGCRFSNTGHVTLTTGVPVVHAGTLLGYDVNRGVIHIEKNGLKHNDEPYTFLDLFAGSLKVNGEIRSSDVIAIIGKHAVSFSKSDETIAIRAIGGFSGDYRKAVNVDVSQLGRMYSDRIFIKTSGGSVVNKGIIDADVIVNISSSFAIRNNNGTISSHKVKLKSEGFIDNRLGQIKSQRQDLPSHVNAKEKFAIRLVGRNIFNKEGGIYTNSGSISIQATDTVGNVQGAIKSNSTVGPANISIKAKAVNNFMGKIITSSNIAINTGHLKNNQGKIVSIFGQVDLSYKKVTDTSGVIHGGLEVNRTIKPLLTNSHRGWAHF</sequence>
<dbReference type="SMART" id="SM00912">
    <property type="entry name" value="Haemagg_act"/>
    <property type="match status" value="1"/>
</dbReference>
<evidence type="ECO:0000259" key="2">
    <source>
        <dbReference type="SMART" id="SM00912"/>
    </source>
</evidence>